<evidence type="ECO:0000256" key="3">
    <source>
        <dbReference type="ARBA" id="ARBA00022840"/>
    </source>
</evidence>
<dbReference type="EMBL" id="JBHUNF010000003">
    <property type="protein sequence ID" value="MFD2674847.1"/>
    <property type="molecule type" value="Genomic_DNA"/>
</dbReference>
<keyword evidence="3 6" id="KW-0067">ATP-binding</keyword>
<dbReference type="InterPro" id="IPR003439">
    <property type="entry name" value="ABC_transporter-like_ATP-bd"/>
</dbReference>
<dbReference type="GO" id="GO:0005524">
    <property type="term" value="F:ATP binding"/>
    <property type="evidence" value="ECO:0007669"/>
    <property type="project" value="UniProtKB-KW"/>
</dbReference>
<protein>
    <submittedName>
        <fullName evidence="6">Heme ABC transporter ATP-binding protein</fullName>
    </submittedName>
</protein>
<accession>A0ABW5RLE4</accession>
<dbReference type="InterPro" id="IPR003593">
    <property type="entry name" value="AAA+_ATPase"/>
</dbReference>
<dbReference type="Gene3D" id="3.40.50.300">
    <property type="entry name" value="P-loop containing nucleotide triphosphate hydrolases"/>
    <property type="match status" value="1"/>
</dbReference>
<evidence type="ECO:0000313" key="7">
    <source>
        <dbReference type="Proteomes" id="UP001597453"/>
    </source>
</evidence>
<dbReference type="PANTHER" id="PTHR42794">
    <property type="entry name" value="HEMIN IMPORT ATP-BINDING PROTEIN HMUV"/>
    <property type="match status" value="1"/>
</dbReference>
<reference evidence="7" key="1">
    <citation type="journal article" date="2019" name="Int. J. Syst. Evol. Microbiol.">
        <title>The Global Catalogue of Microorganisms (GCM) 10K type strain sequencing project: providing services to taxonomists for standard genome sequencing and annotation.</title>
        <authorList>
            <consortium name="The Broad Institute Genomics Platform"/>
            <consortium name="The Broad Institute Genome Sequencing Center for Infectious Disease"/>
            <person name="Wu L."/>
            <person name="Ma J."/>
        </authorList>
    </citation>
    <scope>NUCLEOTIDE SEQUENCE [LARGE SCALE GENOMIC DNA]</scope>
    <source>
        <strain evidence="7">TISTR 1511</strain>
    </source>
</reference>
<dbReference type="SUPFAM" id="SSF52540">
    <property type="entry name" value="P-loop containing nucleoside triphosphate hydrolases"/>
    <property type="match status" value="1"/>
</dbReference>
<evidence type="ECO:0000313" key="6">
    <source>
        <dbReference type="EMBL" id="MFD2674847.1"/>
    </source>
</evidence>
<dbReference type="NCBIfam" id="NF010068">
    <property type="entry name" value="PRK13548.1"/>
    <property type="match status" value="1"/>
</dbReference>
<dbReference type="Pfam" id="PF00005">
    <property type="entry name" value="ABC_tran"/>
    <property type="match status" value="1"/>
</dbReference>
<keyword evidence="1" id="KW-0813">Transport</keyword>
<proteinExistence type="predicted"/>
<name>A0ABW5RLE4_9MICO</name>
<keyword evidence="2" id="KW-0547">Nucleotide-binding</keyword>
<sequence>MMRLRASRVGVQRGGRTILHDINLDIGPGEFVALIGPNGAGKSTLLSVLVGDTVPDAGRVQLGDDAVAQMPTIALAQQRAVLEQQPGVGFGFTVAEVVAMGRSPWRHTEHTHDDQRIIAESMRTAEVHQFADRNAMWLSGGEVSRTGFARVLAQQTPWWFLDEPTAALDIRHQEQALRTVRAMTDAGGSAVVVLHDLDAAACWATRLVLLHRGSVLADGPPESVLDPELLSDVYATPVEVFPHPANGNLVVRPQR</sequence>
<comment type="caution">
    <text evidence="6">The sequence shown here is derived from an EMBL/GenBank/DDBJ whole genome shotgun (WGS) entry which is preliminary data.</text>
</comment>
<evidence type="ECO:0000256" key="4">
    <source>
        <dbReference type="ARBA" id="ARBA00022967"/>
    </source>
</evidence>
<keyword evidence="4" id="KW-1278">Translocase</keyword>
<dbReference type="SMART" id="SM00382">
    <property type="entry name" value="AAA"/>
    <property type="match status" value="1"/>
</dbReference>
<gene>
    <name evidence="6" type="ORF">ACFSUQ_05985</name>
</gene>
<dbReference type="RefSeq" id="WP_066056228.1">
    <property type="nucleotide sequence ID" value="NZ_JBHUNF010000003.1"/>
</dbReference>
<evidence type="ECO:0000256" key="1">
    <source>
        <dbReference type="ARBA" id="ARBA00022448"/>
    </source>
</evidence>
<evidence type="ECO:0000256" key="2">
    <source>
        <dbReference type="ARBA" id="ARBA00022741"/>
    </source>
</evidence>
<organism evidence="6 7">
    <name type="scientific">Gulosibacter bifidus</name>
    <dbReference type="NCBI Taxonomy" id="272239"/>
    <lineage>
        <taxon>Bacteria</taxon>
        <taxon>Bacillati</taxon>
        <taxon>Actinomycetota</taxon>
        <taxon>Actinomycetes</taxon>
        <taxon>Micrococcales</taxon>
        <taxon>Microbacteriaceae</taxon>
        <taxon>Gulosibacter</taxon>
    </lineage>
</organism>
<dbReference type="CDD" id="cd03214">
    <property type="entry name" value="ABC_Iron-Siderophores_B12_Hemin"/>
    <property type="match status" value="1"/>
</dbReference>
<dbReference type="PANTHER" id="PTHR42794:SF1">
    <property type="entry name" value="HEMIN IMPORT ATP-BINDING PROTEIN HMUV"/>
    <property type="match status" value="1"/>
</dbReference>
<keyword evidence="7" id="KW-1185">Reference proteome</keyword>
<evidence type="ECO:0000259" key="5">
    <source>
        <dbReference type="PROSITE" id="PS50893"/>
    </source>
</evidence>
<dbReference type="PROSITE" id="PS50893">
    <property type="entry name" value="ABC_TRANSPORTER_2"/>
    <property type="match status" value="1"/>
</dbReference>
<dbReference type="Proteomes" id="UP001597453">
    <property type="component" value="Unassembled WGS sequence"/>
</dbReference>
<feature type="domain" description="ABC transporter" evidence="5">
    <location>
        <begin position="4"/>
        <end position="237"/>
    </location>
</feature>
<dbReference type="InterPro" id="IPR027417">
    <property type="entry name" value="P-loop_NTPase"/>
</dbReference>